<dbReference type="PANTHER" id="PTHR47360:SF1">
    <property type="entry name" value="ENDOPEPTIDASE NLPC-RELATED"/>
    <property type="match status" value="1"/>
</dbReference>
<dbReference type="InterPro" id="IPR052062">
    <property type="entry name" value="Murein_DD/LD_carboxypeptidase"/>
</dbReference>
<comment type="caution">
    <text evidence="10">The sequence shown here is derived from an EMBL/GenBank/DDBJ whole genome shotgun (WGS) entry which is preliminary data.</text>
</comment>
<dbReference type="SUPFAM" id="SSF53955">
    <property type="entry name" value="Lysozyme-like"/>
    <property type="match status" value="1"/>
</dbReference>
<dbReference type="Pfam" id="PF00877">
    <property type="entry name" value="NLPC_P60"/>
    <property type="match status" value="1"/>
</dbReference>
<comment type="similarity">
    <text evidence="1">Belongs to the peptidase C40 family.</text>
</comment>
<name>A0ABS8D3W2_9NEIS</name>
<gene>
    <name evidence="10" type="ORF">LIN78_04920</name>
</gene>
<dbReference type="Gene3D" id="1.10.530.40">
    <property type="match status" value="1"/>
</dbReference>
<evidence type="ECO:0000256" key="8">
    <source>
        <dbReference type="SAM" id="MobiDB-lite"/>
    </source>
</evidence>
<feature type="region of interest" description="Disordered" evidence="8">
    <location>
        <begin position="563"/>
        <end position="583"/>
    </location>
</feature>
<evidence type="ECO:0000259" key="9">
    <source>
        <dbReference type="PROSITE" id="PS51935"/>
    </source>
</evidence>
<evidence type="ECO:0000313" key="11">
    <source>
        <dbReference type="Proteomes" id="UP001165395"/>
    </source>
</evidence>
<dbReference type="InterPro" id="IPR038765">
    <property type="entry name" value="Papain-like_cys_pep_sf"/>
</dbReference>
<dbReference type="InterPro" id="IPR023347">
    <property type="entry name" value="Lysozyme_dom_sf"/>
</dbReference>
<evidence type="ECO:0000256" key="6">
    <source>
        <dbReference type="ARBA" id="ARBA00022801"/>
    </source>
</evidence>
<evidence type="ECO:0000256" key="3">
    <source>
        <dbReference type="ARBA" id="ARBA00022638"/>
    </source>
</evidence>
<dbReference type="PROSITE" id="PS51935">
    <property type="entry name" value="NLPC_P60"/>
    <property type="match status" value="1"/>
</dbReference>
<evidence type="ECO:0000256" key="2">
    <source>
        <dbReference type="ARBA" id="ARBA00022529"/>
    </source>
</evidence>
<sequence length="583" mass="65104">MSYESARYAALKQMEDVVGYVYLDTKGYPTIGAGINLCNGKNGAFNEERWAKVEEAIGYPLPKLKADLQQVGHVLQHTPDGSHPKFKDFEASSRGKAIGEITSLKLDKSGHSYVFASPEWQKQLTLTDAQSKALVDQFAPEYEAKLNKNLAKAGVEVSALSDAQKAVMFSMVWHNPSASEKLAHAVKQYQTNHSEKELKQAFDAIGHKAGSGFDKRYHDSAEIFLGHKHLSSVEEIAGQSKQPSQLADPVLHHQRSILDYATRNFSSKTHEYGREDMAGELVKNGQGNKFDGTRYNQDRDGDGRKGVDCSALVYYAMKGAGYNIEEKFPTHKDGSFGFTTHALFEGKHLTSYAEKHFDRVGSKEDLQPGDLVMFKTGKTSQHIGIYAGKDANGHPQFFGSQSSTGPALARLDADPWNKEYLGAIRPKDEFRQPGLREIVEIKPSLDPRAAAEKTPNDRAFAASPFLPERQYSLPDYLKGLYDQVAKYTSDYLHGMTDDQKRNVMTCMATQANEMKASKLDYVHQAKDGQLYHQWDEFKDARVDPHQVKEIPAASQVATLQQSEQARTLQESQQKQQGHRVMEV</sequence>
<keyword evidence="2" id="KW-0929">Antimicrobial</keyword>
<protein>
    <submittedName>
        <fullName evidence="10">C40 family peptidase</fullName>
    </submittedName>
</protein>
<keyword evidence="4" id="KW-0645">Protease</keyword>
<dbReference type="Gene3D" id="3.90.1720.10">
    <property type="entry name" value="endopeptidase domain like (from Nostoc punctiforme)"/>
    <property type="match status" value="1"/>
</dbReference>
<organism evidence="10 11">
    <name type="scientific">Leeia speluncae</name>
    <dbReference type="NCBI Taxonomy" id="2884804"/>
    <lineage>
        <taxon>Bacteria</taxon>
        <taxon>Pseudomonadati</taxon>
        <taxon>Pseudomonadota</taxon>
        <taxon>Betaproteobacteria</taxon>
        <taxon>Neisseriales</taxon>
        <taxon>Leeiaceae</taxon>
        <taxon>Leeia</taxon>
    </lineage>
</organism>
<evidence type="ECO:0000256" key="1">
    <source>
        <dbReference type="ARBA" id="ARBA00007074"/>
    </source>
</evidence>
<keyword evidence="6" id="KW-0378">Hydrolase</keyword>
<keyword evidence="5" id="KW-0732">Signal</keyword>
<feature type="compositionally biased region" description="Polar residues" evidence="8">
    <location>
        <begin position="563"/>
        <end position="575"/>
    </location>
</feature>
<dbReference type="SUPFAM" id="SSF54001">
    <property type="entry name" value="Cysteine proteinases"/>
    <property type="match status" value="1"/>
</dbReference>
<dbReference type="InterPro" id="IPR000064">
    <property type="entry name" value="NLP_P60_dom"/>
</dbReference>
<dbReference type="InterPro" id="IPR023346">
    <property type="entry name" value="Lysozyme-like_dom_sf"/>
</dbReference>
<evidence type="ECO:0000256" key="5">
    <source>
        <dbReference type="ARBA" id="ARBA00022729"/>
    </source>
</evidence>
<evidence type="ECO:0000256" key="4">
    <source>
        <dbReference type="ARBA" id="ARBA00022670"/>
    </source>
</evidence>
<dbReference type="RefSeq" id="WP_227179074.1">
    <property type="nucleotide sequence ID" value="NZ_JAJBZT010000002.1"/>
</dbReference>
<evidence type="ECO:0000256" key="7">
    <source>
        <dbReference type="ARBA" id="ARBA00022807"/>
    </source>
</evidence>
<feature type="region of interest" description="Disordered" evidence="8">
    <location>
        <begin position="283"/>
        <end position="302"/>
    </location>
</feature>
<dbReference type="PANTHER" id="PTHR47360">
    <property type="entry name" value="MUREIN DD-ENDOPEPTIDASE MEPS/MUREIN LD-CARBOXYPEPTIDASE"/>
    <property type="match status" value="1"/>
</dbReference>
<dbReference type="EMBL" id="JAJBZT010000002">
    <property type="protein sequence ID" value="MCB6182890.1"/>
    <property type="molecule type" value="Genomic_DNA"/>
</dbReference>
<accession>A0ABS8D3W2</accession>
<keyword evidence="3" id="KW-0081">Bacteriolytic enzyme</keyword>
<keyword evidence="7" id="KW-0788">Thiol protease</keyword>
<reference evidence="10" key="1">
    <citation type="submission" date="2021-10" db="EMBL/GenBank/DDBJ databases">
        <title>The complete genome sequence of Leeia sp. TBRC 13508.</title>
        <authorList>
            <person name="Charoenyingcharoen P."/>
            <person name="Yukphan P."/>
        </authorList>
    </citation>
    <scope>NUCLEOTIDE SEQUENCE</scope>
    <source>
        <strain evidence="10">TBRC 13508</strain>
    </source>
</reference>
<feature type="domain" description="NlpC/P60" evidence="9">
    <location>
        <begin position="275"/>
        <end position="427"/>
    </location>
</feature>
<dbReference type="Proteomes" id="UP001165395">
    <property type="component" value="Unassembled WGS sequence"/>
</dbReference>
<evidence type="ECO:0000313" key="10">
    <source>
        <dbReference type="EMBL" id="MCB6182890.1"/>
    </source>
</evidence>
<keyword evidence="11" id="KW-1185">Reference proteome</keyword>
<proteinExistence type="inferred from homology"/>